<proteinExistence type="predicted"/>
<keyword evidence="3" id="KW-0808">Transferase</keyword>
<evidence type="ECO:0000256" key="2">
    <source>
        <dbReference type="PIRSR" id="PIRSR620019-2"/>
    </source>
</evidence>
<dbReference type="OrthoDB" id="9794407at2"/>
<dbReference type="RefSeq" id="WP_008298681.1">
    <property type="nucleotide sequence ID" value="NZ_AOFT01000006.1"/>
</dbReference>
<keyword evidence="4" id="KW-1185">Reference proteome</keyword>
<comment type="caution">
    <text evidence="3">The sequence shown here is derived from an EMBL/GenBank/DDBJ whole genome shotgun (WGS) entry which is preliminary data.</text>
</comment>
<reference evidence="3 4" key="1">
    <citation type="journal article" date="2013" name="Genome Announc.">
        <title>Draft Genome Sequence of Bhargavaea cecembensis Strain DSE10T, Isolated from a Deep-Sea Sediment Sample Collected at a Depth of 5,904 m from the Chagos-Laccadive Ridge System in the Indian Ocean.</title>
        <authorList>
            <person name="Shivaji S."/>
            <person name="Ara S."/>
            <person name="Begum Z."/>
            <person name="Ruth M."/>
            <person name="Singh A."/>
            <person name="Kumar Pinnaka A."/>
        </authorList>
    </citation>
    <scope>NUCLEOTIDE SEQUENCE [LARGE SCALE GENOMIC DNA]</scope>
    <source>
        <strain evidence="3 4">DSE10</strain>
    </source>
</reference>
<protein>
    <submittedName>
        <fullName evidence="3">Acyl-[acyl-carrier-protein]--UDP-N-acetylglucosamine O-acyltransferase</fullName>
        <ecNumber evidence="3">2.3.1.129</ecNumber>
    </submittedName>
</protein>
<dbReference type="InterPro" id="IPR050179">
    <property type="entry name" value="Trans_hexapeptide_repeat"/>
</dbReference>
<gene>
    <name evidence="3" type="primary">lpxA</name>
    <name evidence="3" type="ORF">C772_01466</name>
</gene>
<dbReference type="Proteomes" id="UP000011919">
    <property type="component" value="Unassembled WGS sequence"/>
</dbReference>
<feature type="site" description="Increases basicity of active site His" evidence="1">
    <location>
        <position position="141"/>
    </location>
</feature>
<dbReference type="PANTHER" id="PTHR43300">
    <property type="entry name" value="ACETYLTRANSFERASE"/>
    <property type="match status" value="1"/>
</dbReference>
<feature type="active site" description="Proton acceptor" evidence="1">
    <location>
        <position position="140"/>
    </location>
</feature>
<dbReference type="Gene3D" id="2.160.10.10">
    <property type="entry name" value="Hexapeptide repeat proteins"/>
    <property type="match status" value="1"/>
</dbReference>
<feature type="binding site" evidence="2">
    <location>
        <position position="71"/>
    </location>
    <ligand>
        <name>substrate</name>
    </ligand>
</feature>
<dbReference type="eggNOG" id="COG1043">
    <property type="taxonomic scope" value="Bacteria"/>
</dbReference>
<dbReference type="GO" id="GO:0008780">
    <property type="term" value="F:acyl-[acyl-carrier-protein]-UDP-N-acetylglucosamine O-acyltransferase activity"/>
    <property type="evidence" value="ECO:0007669"/>
    <property type="project" value="UniProtKB-EC"/>
</dbReference>
<dbReference type="CDD" id="cd03360">
    <property type="entry name" value="LbH_AT_putative"/>
    <property type="match status" value="1"/>
</dbReference>
<dbReference type="InterPro" id="IPR020019">
    <property type="entry name" value="AcTrfase_PglD-like"/>
</dbReference>
<dbReference type="STRING" id="1235279.C772_01466"/>
<dbReference type="SUPFAM" id="SSF51161">
    <property type="entry name" value="Trimeric LpxA-like enzymes"/>
    <property type="match status" value="1"/>
</dbReference>
<accession>M7NHA6</accession>
<dbReference type="Gene3D" id="3.40.50.20">
    <property type="match status" value="1"/>
</dbReference>
<evidence type="ECO:0000313" key="3">
    <source>
        <dbReference type="EMBL" id="EMR06571.1"/>
    </source>
</evidence>
<dbReference type="EMBL" id="AOFT01000006">
    <property type="protein sequence ID" value="EMR06571.1"/>
    <property type="molecule type" value="Genomic_DNA"/>
</dbReference>
<dbReference type="AlphaFoldDB" id="M7NHA6"/>
<organism evidence="3 4">
    <name type="scientific">Bhargavaea cecembensis DSE10</name>
    <dbReference type="NCBI Taxonomy" id="1235279"/>
    <lineage>
        <taxon>Bacteria</taxon>
        <taxon>Bacillati</taxon>
        <taxon>Bacillota</taxon>
        <taxon>Bacilli</taxon>
        <taxon>Bacillales</taxon>
        <taxon>Caryophanaceae</taxon>
        <taxon>Bhargavaea</taxon>
    </lineage>
</organism>
<evidence type="ECO:0000256" key="1">
    <source>
        <dbReference type="PIRSR" id="PIRSR620019-1"/>
    </source>
</evidence>
<dbReference type="EC" id="2.3.1.129" evidence="3"/>
<keyword evidence="3" id="KW-0012">Acyltransferase</keyword>
<evidence type="ECO:0000313" key="4">
    <source>
        <dbReference type="Proteomes" id="UP000011919"/>
    </source>
</evidence>
<dbReference type="InterPro" id="IPR011004">
    <property type="entry name" value="Trimer_LpxA-like_sf"/>
</dbReference>
<sequence length="219" mass="24410">MKDLIIFGDSQFAKIIKWYIDNDKDPRKVVAFCKEKQGTDKDLFEGLPLVDFSYIEKLYLPQKYEILLAIGYKNMNKIRERIFKECKNKGYSIASYFHSSSIIEAKSIGEGNIILERSLLCPFVSIGDGNLIWNNVSIAHDSIIGDFNTFSGMAAIAGNVQIKDNCFFGKASVVKDHVSIDSFSLVGAAAYLSEDIPPYTVVAANKGTILKGKKSTHFL</sequence>
<name>M7NHA6_9BACL</name>